<dbReference type="Gene3D" id="1.10.3520.10">
    <property type="entry name" value="Glycolipid transfer protein"/>
    <property type="match status" value="1"/>
</dbReference>
<dbReference type="Pfam" id="PF08718">
    <property type="entry name" value="GLTP"/>
    <property type="match status" value="1"/>
</dbReference>
<dbReference type="GO" id="GO:1902387">
    <property type="term" value="F:ceramide 1-phosphate binding"/>
    <property type="evidence" value="ECO:0007669"/>
    <property type="project" value="TreeGrafter"/>
</dbReference>
<dbReference type="PANTHER" id="PTHR10219:SF43">
    <property type="entry name" value="GLYCOLIPID TRANSFER PROTEIN DOMAIN-CONTAINING PROTEIN"/>
    <property type="match status" value="1"/>
</dbReference>
<reference evidence="2 3" key="1">
    <citation type="journal article" date="2019" name="Plant Biotechnol. J.">
        <title>The red bayberry genome and genetic basis of sex determination.</title>
        <authorList>
            <person name="Jia H.M."/>
            <person name="Jia H.J."/>
            <person name="Cai Q.L."/>
            <person name="Wang Y."/>
            <person name="Zhao H.B."/>
            <person name="Yang W.F."/>
            <person name="Wang G.Y."/>
            <person name="Li Y.H."/>
            <person name="Zhan D.L."/>
            <person name="Shen Y.T."/>
            <person name="Niu Q.F."/>
            <person name="Chang L."/>
            <person name="Qiu J."/>
            <person name="Zhao L."/>
            <person name="Xie H.B."/>
            <person name="Fu W.Y."/>
            <person name="Jin J."/>
            <person name="Li X.W."/>
            <person name="Jiao Y."/>
            <person name="Zhou C.C."/>
            <person name="Tu T."/>
            <person name="Chai C.Y."/>
            <person name="Gao J.L."/>
            <person name="Fan L.J."/>
            <person name="van de Weg E."/>
            <person name="Wang J.Y."/>
            <person name="Gao Z.S."/>
        </authorList>
    </citation>
    <scope>NUCLEOTIDE SEQUENCE [LARGE SCALE GENOMIC DNA]</scope>
    <source>
        <tissue evidence="2">Leaves</tissue>
    </source>
</reference>
<evidence type="ECO:0000259" key="1">
    <source>
        <dbReference type="Pfam" id="PF08718"/>
    </source>
</evidence>
<organism evidence="2 3">
    <name type="scientific">Morella rubra</name>
    <name type="common">Chinese bayberry</name>
    <dbReference type="NCBI Taxonomy" id="262757"/>
    <lineage>
        <taxon>Eukaryota</taxon>
        <taxon>Viridiplantae</taxon>
        <taxon>Streptophyta</taxon>
        <taxon>Embryophyta</taxon>
        <taxon>Tracheophyta</taxon>
        <taxon>Spermatophyta</taxon>
        <taxon>Magnoliopsida</taxon>
        <taxon>eudicotyledons</taxon>
        <taxon>Gunneridae</taxon>
        <taxon>Pentapetalae</taxon>
        <taxon>rosids</taxon>
        <taxon>fabids</taxon>
        <taxon>Fagales</taxon>
        <taxon>Myricaceae</taxon>
        <taxon>Morella</taxon>
    </lineage>
</organism>
<evidence type="ECO:0000313" key="3">
    <source>
        <dbReference type="Proteomes" id="UP000516437"/>
    </source>
</evidence>
<comment type="caution">
    <text evidence="2">The sequence shown here is derived from an EMBL/GenBank/DDBJ whole genome shotgun (WGS) entry which is preliminary data.</text>
</comment>
<evidence type="ECO:0000313" key="2">
    <source>
        <dbReference type="EMBL" id="KAB1222621.1"/>
    </source>
</evidence>
<accession>A0A6A1WBR7</accession>
<dbReference type="GO" id="GO:1902388">
    <property type="term" value="F:ceramide 1-phosphate transfer activity"/>
    <property type="evidence" value="ECO:0007669"/>
    <property type="project" value="TreeGrafter"/>
</dbReference>
<gene>
    <name evidence="2" type="ORF">CJ030_MR2G003642</name>
</gene>
<dbReference type="Proteomes" id="UP000516437">
    <property type="component" value="Chromosome 2"/>
</dbReference>
<feature type="domain" description="Glycolipid transfer protein" evidence="1">
    <location>
        <begin position="31"/>
        <end position="96"/>
    </location>
</feature>
<keyword evidence="3" id="KW-1185">Reference proteome</keyword>
<sequence length="101" mass="11313">MADLNDERPLRTLSEVYKELAATIDSQTADVEVAKFSHAFSLISPFFRYFSLAFKFAEIDVVAKVNNLTEASKSISTLEALLERDIEANTVRKVGSHRETS</sequence>
<dbReference type="GO" id="GO:0016020">
    <property type="term" value="C:membrane"/>
    <property type="evidence" value="ECO:0007669"/>
    <property type="project" value="TreeGrafter"/>
</dbReference>
<proteinExistence type="predicted"/>
<dbReference type="InterPro" id="IPR014830">
    <property type="entry name" value="Glycolipid_transfer_prot_dom"/>
</dbReference>
<dbReference type="EMBL" id="RXIC02000020">
    <property type="protein sequence ID" value="KAB1222621.1"/>
    <property type="molecule type" value="Genomic_DNA"/>
</dbReference>
<dbReference type="SUPFAM" id="SSF110004">
    <property type="entry name" value="Glycolipid transfer protein, GLTP"/>
    <property type="match status" value="1"/>
</dbReference>
<dbReference type="AlphaFoldDB" id="A0A6A1WBR7"/>
<dbReference type="InterPro" id="IPR036497">
    <property type="entry name" value="GLTP_sf"/>
</dbReference>
<dbReference type="PANTHER" id="PTHR10219">
    <property type="entry name" value="GLYCOLIPID TRANSFER PROTEIN-RELATED"/>
    <property type="match status" value="1"/>
</dbReference>
<dbReference type="GO" id="GO:0005829">
    <property type="term" value="C:cytosol"/>
    <property type="evidence" value="ECO:0007669"/>
    <property type="project" value="TreeGrafter"/>
</dbReference>
<dbReference type="OrthoDB" id="1715229at2759"/>
<protein>
    <recommendedName>
        <fullName evidence="1">Glycolipid transfer protein domain-containing protein</fullName>
    </recommendedName>
</protein>
<name>A0A6A1WBR7_9ROSI</name>